<organism evidence="4 5">
    <name type="scientific">Paenibacillus terricola</name>
    <dbReference type="NCBI Taxonomy" id="2763503"/>
    <lineage>
        <taxon>Bacteria</taxon>
        <taxon>Bacillati</taxon>
        <taxon>Bacillota</taxon>
        <taxon>Bacilli</taxon>
        <taxon>Bacillales</taxon>
        <taxon>Paenibacillaceae</taxon>
        <taxon>Paenibacillus</taxon>
    </lineage>
</organism>
<feature type="domain" description="N-acetyltransferase" evidence="3">
    <location>
        <begin position="3"/>
        <end position="140"/>
    </location>
</feature>
<keyword evidence="2" id="KW-0012">Acyltransferase</keyword>
<accession>A0ABR8N432</accession>
<evidence type="ECO:0000259" key="3">
    <source>
        <dbReference type="PROSITE" id="PS51186"/>
    </source>
</evidence>
<proteinExistence type="predicted"/>
<dbReference type="CDD" id="cd04301">
    <property type="entry name" value="NAT_SF"/>
    <property type="match status" value="1"/>
</dbReference>
<dbReference type="PROSITE" id="PS51186">
    <property type="entry name" value="GNAT"/>
    <property type="match status" value="1"/>
</dbReference>
<dbReference type="Gene3D" id="3.40.630.30">
    <property type="match status" value="1"/>
</dbReference>
<evidence type="ECO:0000313" key="4">
    <source>
        <dbReference type="EMBL" id="MBD3922162.1"/>
    </source>
</evidence>
<comment type="caution">
    <text evidence="4">The sequence shown here is derived from an EMBL/GenBank/DDBJ whole genome shotgun (WGS) entry which is preliminary data.</text>
</comment>
<reference evidence="4 5" key="1">
    <citation type="submission" date="2020-09" db="EMBL/GenBank/DDBJ databases">
        <title>Paenibacillus sp. strain PR3 16S rRNA gene Genome sequencing and assembly.</title>
        <authorList>
            <person name="Kim J."/>
        </authorList>
    </citation>
    <scope>NUCLEOTIDE SEQUENCE [LARGE SCALE GENOMIC DNA]</scope>
    <source>
        <strain evidence="4 5">PR3</strain>
    </source>
</reference>
<dbReference type="Proteomes" id="UP000609346">
    <property type="component" value="Unassembled WGS sequence"/>
</dbReference>
<dbReference type="PANTHER" id="PTHR43877:SF2">
    <property type="entry name" value="AMINOALKYLPHOSPHONATE N-ACETYLTRANSFERASE-RELATED"/>
    <property type="match status" value="1"/>
</dbReference>
<dbReference type="PANTHER" id="PTHR43877">
    <property type="entry name" value="AMINOALKYLPHOSPHONATE N-ACETYLTRANSFERASE-RELATED-RELATED"/>
    <property type="match status" value="1"/>
</dbReference>
<dbReference type="InterPro" id="IPR000182">
    <property type="entry name" value="GNAT_dom"/>
</dbReference>
<name>A0ABR8N432_9BACL</name>
<gene>
    <name evidence="4" type="ORF">H8B09_25625</name>
</gene>
<dbReference type="EMBL" id="JACXZA010000008">
    <property type="protein sequence ID" value="MBD3922162.1"/>
    <property type="molecule type" value="Genomic_DNA"/>
</dbReference>
<keyword evidence="5" id="KW-1185">Reference proteome</keyword>
<evidence type="ECO:0000313" key="5">
    <source>
        <dbReference type="Proteomes" id="UP000609346"/>
    </source>
</evidence>
<dbReference type="RefSeq" id="WP_191206469.1">
    <property type="nucleotide sequence ID" value="NZ_JACXZA010000008.1"/>
</dbReference>
<sequence>MTIELRAATLEDQHELFELASQLATSYAVNREPFAIAYRSLVVDPNVDLIVAVSKTKIIGYVLAFHHLTFYANGMVSWVEEIFVQEAYRRQNIGNQLMQEAEARAQKRGSKLVALATRRAGHFYQAIGYEESATYYKKLL</sequence>
<evidence type="ECO:0000256" key="1">
    <source>
        <dbReference type="ARBA" id="ARBA00022679"/>
    </source>
</evidence>
<dbReference type="InterPro" id="IPR016181">
    <property type="entry name" value="Acyl_CoA_acyltransferase"/>
</dbReference>
<dbReference type="Pfam" id="PF13508">
    <property type="entry name" value="Acetyltransf_7"/>
    <property type="match status" value="1"/>
</dbReference>
<dbReference type="InterPro" id="IPR050832">
    <property type="entry name" value="Bact_Acetyltransf"/>
</dbReference>
<dbReference type="SUPFAM" id="SSF55729">
    <property type="entry name" value="Acyl-CoA N-acyltransferases (Nat)"/>
    <property type="match status" value="1"/>
</dbReference>
<evidence type="ECO:0000256" key="2">
    <source>
        <dbReference type="ARBA" id="ARBA00023315"/>
    </source>
</evidence>
<protein>
    <submittedName>
        <fullName evidence="4">GNAT family N-acetyltransferase</fullName>
    </submittedName>
</protein>
<keyword evidence="1" id="KW-0808">Transferase</keyword>